<name>A0AAC8VEH9_9GAMM</name>
<organism evidence="1 2">
    <name type="scientific">Francisella persica ATCC VR-331</name>
    <dbReference type="NCBI Taxonomy" id="1086726"/>
    <lineage>
        <taxon>Bacteria</taxon>
        <taxon>Pseudomonadati</taxon>
        <taxon>Pseudomonadota</taxon>
        <taxon>Gammaproteobacteria</taxon>
        <taxon>Thiotrichales</taxon>
        <taxon>Francisellaceae</taxon>
        <taxon>Francisella</taxon>
    </lineage>
</organism>
<dbReference type="KEGG" id="fper:ACH24_05940"/>
<sequence length="87" mass="9869">MLLKYINVINTKNLHGVTAPTSYTTNNNISKLIIVTSAMIKMLSLLYLFTILATIKYHITIPMIVIVFHKPYSANTLQANKLVYQLN</sequence>
<protein>
    <submittedName>
        <fullName evidence="1">Uncharacterized protein</fullName>
    </submittedName>
</protein>
<proteinExistence type="predicted"/>
<dbReference type="AlphaFoldDB" id="A0AAC8VEH9"/>
<dbReference type="Proteomes" id="UP000242800">
    <property type="component" value="Chromosome"/>
</dbReference>
<gene>
    <name evidence="1" type="ORF">ACH24_05940</name>
</gene>
<evidence type="ECO:0000313" key="2">
    <source>
        <dbReference type="Proteomes" id="UP000242800"/>
    </source>
</evidence>
<keyword evidence="2" id="KW-1185">Reference proteome</keyword>
<dbReference type="EMBL" id="CP012505">
    <property type="protein sequence ID" value="ALB02135.1"/>
    <property type="molecule type" value="Genomic_DNA"/>
</dbReference>
<evidence type="ECO:0000313" key="1">
    <source>
        <dbReference type="EMBL" id="ALB02135.1"/>
    </source>
</evidence>
<accession>A0AAC8VEH9</accession>
<reference evidence="1 2" key="1">
    <citation type="journal article" date="2016" name="Int. J. Syst. Evol. Microbiol.">
        <title>Reclassification of Wolbachia persica as Francisella persica comb. nov. and emended description of the family Francisellaceae.</title>
        <authorList>
            <person name="Larson M.A."/>
            <person name="Nalbantoglu U."/>
            <person name="Sayood K."/>
            <person name="Zentz E.B."/>
            <person name="Cer R.Z."/>
            <person name="Iwen P.C."/>
            <person name="Francesconi S.C."/>
            <person name="Bishop-Lilly K.A."/>
            <person name="Mokashi V.P."/>
            <person name="Sjostedt A."/>
            <person name="Hinrichs S.H."/>
        </authorList>
    </citation>
    <scope>NUCLEOTIDE SEQUENCE [LARGE SCALE GENOMIC DNA]</scope>
    <source>
        <strain evidence="1 2">FSC845</strain>
    </source>
</reference>